<dbReference type="Pfam" id="PF05387">
    <property type="entry name" value="Chorion_3"/>
    <property type="match status" value="1"/>
</dbReference>
<proteinExistence type="predicted"/>
<gene>
    <name evidence="2" type="primary">106087826</name>
</gene>
<reference evidence="3" key="1">
    <citation type="submission" date="2015-05" db="EMBL/GenBank/DDBJ databases">
        <authorList>
            <person name="Wilson R.K."/>
            <person name="Warren W.C."/>
            <person name="Olafson P."/>
        </authorList>
    </citation>
    <scope>NUCLEOTIDE SEQUENCE [LARGE SCALE GENOMIC DNA]</scope>
    <source>
        <strain evidence="3">USDA</strain>
    </source>
</reference>
<dbReference type="InterPro" id="IPR008449">
    <property type="entry name" value="Chorion_S36/S28"/>
</dbReference>
<evidence type="ECO:0000256" key="1">
    <source>
        <dbReference type="SAM" id="SignalP"/>
    </source>
</evidence>
<reference evidence="2" key="2">
    <citation type="submission" date="2020-05" db="UniProtKB">
        <authorList>
            <consortium name="EnsemblMetazoa"/>
        </authorList>
    </citation>
    <scope>IDENTIFICATION</scope>
    <source>
        <strain evidence="2">USDA</strain>
    </source>
</reference>
<keyword evidence="1" id="KW-0732">Signal</keyword>
<keyword evidence="3" id="KW-1185">Reference proteome</keyword>
<dbReference type="KEGG" id="scac:106087826"/>
<accession>A0A1I8Q732</accession>
<sequence>MKFFVATLSIALIAMATASGYNAPSNYGQQAAVADTGAAAAAGGNAGNFHHGLGNAADAGASGAAAAADTANTANVAASTYGSNNNLPYAPQNSRGNSISSSITYPNNKGEILIHRPAAIIVKRPPTKVVVNHPPLVVKPAPVVMHKPPAVVLRKVVVKHHPRPVKVEPVYVNVVKPPAEKYFVNEKQQQYTANPAAFAPVNLAPGSFAPAAAGNGAAAAAGNGAAAATADNAHHNGYQLLPGSGNLAALAHLPGYGAHHGANYGANYGSPAYGAPSY</sequence>
<name>A0A1I8Q732_STOCA</name>
<dbReference type="STRING" id="35570.A0A1I8Q732"/>
<dbReference type="EnsemblMetazoa" id="SCAU014469-RB">
    <property type="protein sequence ID" value="SCAU014469-PB"/>
    <property type="gene ID" value="SCAU014469"/>
</dbReference>
<dbReference type="OrthoDB" id="8069502at2759"/>
<feature type="chain" id="PRO_5014271868" evidence="1">
    <location>
        <begin position="19"/>
        <end position="278"/>
    </location>
</feature>
<evidence type="ECO:0000313" key="2">
    <source>
        <dbReference type="EnsemblMetazoa" id="SCAU014469-PB"/>
    </source>
</evidence>
<dbReference type="VEuPathDB" id="VectorBase:SCAU014469"/>
<evidence type="ECO:0000313" key="3">
    <source>
        <dbReference type="Proteomes" id="UP000095300"/>
    </source>
</evidence>
<protein>
    <submittedName>
        <fullName evidence="2">Uncharacterized protein</fullName>
    </submittedName>
</protein>
<dbReference type="AlphaFoldDB" id="A0A1I8Q732"/>
<dbReference type="EnsemblMetazoa" id="SCAU014469-RA">
    <property type="protein sequence ID" value="SCAU014469-PA"/>
    <property type="gene ID" value="SCAU014469"/>
</dbReference>
<feature type="signal peptide" evidence="1">
    <location>
        <begin position="1"/>
        <end position="18"/>
    </location>
</feature>
<dbReference type="Proteomes" id="UP000095300">
    <property type="component" value="Unassembled WGS sequence"/>
</dbReference>
<organism evidence="2 3">
    <name type="scientific">Stomoxys calcitrans</name>
    <name type="common">Stable fly</name>
    <name type="synonym">Conops calcitrans</name>
    <dbReference type="NCBI Taxonomy" id="35570"/>
    <lineage>
        <taxon>Eukaryota</taxon>
        <taxon>Metazoa</taxon>
        <taxon>Ecdysozoa</taxon>
        <taxon>Arthropoda</taxon>
        <taxon>Hexapoda</taxon>
        <taxon>Insecta</taxon>
        <taxon>Pterygota</taxon>
        <taxon>Neoptera</taxon>
        <taxon>Endopterygota</taxon>
        <taxon>Diptera</taxon>
        <taxon>Brachycera</taxon>
        <taxon>Muscomorpha</taxon>
        <taxon>Muscoidea</taxon>
        <taxon>Muscidae</taxon>
        <taxon>Stomoxys</taxon>
    </lineage>
</organism>